<dbReference type="SMART" id="SM00490">
    <property type="entry name" value="HELICc"/>
    <property type="match status" value="1"/>
</dbReference>
<comment type="caution">
    <text evidence="14">The sequence shown here is derived from an EMBL/GenBank/DDBJ whole genome shotgun (WGS) entry which is preliminary data.</text>
</comment>
<proteinExistence type="inferred from homology"/>
<dbReference type="GO" id="GO:0003677">
    <property type="term" value="F:DNA binding"/>
    <property type="evidence" value="ECO:0007669"/>
    <property type="project" value="UniProtKB-KW"/>
</dbReference>
<comment type="similarity">
    <text evidence="1">Belongs to the helicase family. RecQ subfamily.</text>
</comment>
<sequence>MSIFNRFFKISRAAGNEDNHANDKATDKRRRDSWQWDKTKYAFIDTEIGLKDHKIHDIGAISHNGAIFHEASSKELVDFLKREDIHFVCGHNIVNHDAKYLFGYSSANGSLAATVTDGSRRWLLVDTLYFSPLLFPERPYHRLVKDDKLLCDELNNPVNDCMKARELLYDEEARWNSLSPKRQKIFASLLRDREEFVGFLTMMGAQGLYTDTEELADIIREEYDGKICSNAEIRNLAISQPCAMAYALSLIDTTDRRSITPGWVLHNFPEVEYVIRKLRHCRCEKGCRYCNESLDVGAALKENFGYDKFRSYNNEPLQENATRAAVDGKSLLAIFPTGGGKSLTFQLPALMAGKAVHGLTVVISPLQSLMKDQVDNLANRGITDAVTINGLLDPINRSLAIERVTNGDASLLYIAPEMLRSKTIERILGERHVTRFVIDEAHCFSAWGQDFRVDYQYIGKFIKEYQKRKGGKLQIPISCFTATAKQKVVQDICDYFKHWLGVELQLFATSATRTNLRYSVIHVDTENDKYNRLRTLVRESECPTIIYVSRTKRTRQLAEKLTRDGIPALPYNGKMDSEEKIQNQEAFMNDRVRTIVATSAFGMGVDKSDVGLVVHYDISDSLENYVQEAGRAGRDPNLNARCFVLYSDNDLDKHFILLNQTKLSISEIQQVWQAVKDFTKQRQHISCSALEIARQAGWDDSINDIETRVRTALNTLEQSGYIERGNNIPHVYATGITVKNMDEARKRITESSLFTEKEKDNVARIIKSLISQKNIAKAQDSEAESRIDYLADILGLSKKEIISAVIRMRQEGILADTRDMSAYMNDIGDTQKKSRNLLDNFARLERFIISHITEEPLHCSYKQLNEEAINEGIDSSSEKVLRTLLYFLVVKGYTLKKQDKEKNIIITRLHDLDFMIKRFERRIKICHFIIDRLYAIAEKNEREKESKPTEGGNTVSEKKAGKGSVQFSVIEMLDEYNRSTVSDLFTGNGKVQLEDVEEALLYLSKTGALKLEGGFLVLYNAMDIHRLKEMRMRYKKEDYQALNEFYKQKMQQIHIVGEYANLMVRNYDAALKYVQDYFQMDYRLFVEKYFNGKRKEELEHNLTPMKYRQLFGNLSLKQKEIIKDRESKCIVVAAGPGSGKTRVLVHKLASLLLLEDVKHEQLLMLTFSRAAATEFKQRLMQLIGNAAHFVEIKTFHSYSFDLLGRIGNLNDAADVVKKAADMIRSGEVEPNRIRKTVLVIDEAQDMSDDDFALVDALMRANEEMRVIAVGDDDQNIYEFRGSNSHYMEELGRMQGSRFIEMTENYRSSEHVVDAVNDFAPNISYRLKTAPIISMKKEKGMVSIIKHPPFFQDKESGEKKAVYMFLPIVNDILQNNRQGKTCILTQTNEEAVITVALLHENGLNAKLIQSMDGLRFWNIAEVRYFVKCIDRMQKTTRAPIITEDIWEEAKSKTLQKYSTSNSLPYLKRCIMMFELMNKAKYYTDLRDFLFESSVEDFCDVSDADIVVSTIHKAKGREFDNVIMLVVEPEHYTDDIMRRLYVGMSRTKLSLTIHTNGKIFDDIRADKRISDPIHYPMPDEIELQLSHKDVNLGAFKEHKKTILSLRSGDTLAYHDYHLSLPSTGTDIGLLSMNMQKKMLQWQMKGYLVTRATVRFVVAWRPKEAANDEKESAILLIDLKLKRNSQQRKVE</sequence>
<dbReference type="CDD" id="cd17920">
    <property type="entry name" value="DEXHc_RecQ"/>
    <property type="match status" value="1"/>
</dbReference>
<evidence type="ECO:0000256" key="10">
    <source>
        <dbReference type="PROSITE-ProRule" id="PRU00560"/>
    </source>
</evidence>
<dbReference type="Pfam" id="PF13538">
    <property type="entry name" value="UvrD_C_2"/>
    <property type="match status" value="1"/>
</dbReference>
<dbReference type="Pfam" id="PF13361">
    <property type="entry name" value="UvrD_C"/>
    <property type="match status" value="1"/>
</dbReference>
<evidence type="ECO:0000256" key="1">
    <source>
        <dbReference type="ARBA" id="ARBA00005446"/>
    </source>
</evidence>
<feature type="domain" description="Helicase ATP-binding" evidence="11">
    <location>
        <begin position="322"/>
        <end position="502"/>
    </location>
</feature>
<keyword evidence="6" id="KW-0238">DNA-binding</keyword>
<reference evidence="14 15" key="1">
    <citation type="submission" date="2015-01" db="EMBL/GenBank/DDBJ databases">
        <title>Comparative genomics of non-oral Prevotella species.</title>
        <authorList>
            <person name="Accetto T."/>
            <person name="Nograsek B."/>
            <person name="Avgustin G."/>
        </authorList>
    </citation>
    <scope>NUCLEOTIDE SEQUENCE [LARGE SCALE GENOMIC DNA]</scope>
    <source>
        <strain evidence="14 15">P5-119</strain>
    </source>
</reference>
<feature type="domain" description="Helicase C-terminal" evidence="12">
    <location>
        <begin position="532"/>
        <end position="679"/>
    </location>
</feature>
<dbReference type="GO" id="GO:0030894">
    <property type="term" value="C:replisome"/>
    <property type="evidence" value="ECO:0007669"/>
    <property type="project" value="TreeGrafter"/>
</dbReference>
<dbReference type="InterPro" id="IPR011545">
    <property type="entry name" value="DEAD/DEAH_box_helicase_dom"/>
</dbReference>
<dbReference type="InterPro" id="IPR004589">
    <property type="entry name" value="DNA_helicase_ATP-dep_RecQ"/>
</dbReference>
<dbReference type="EC" id="5.6.2.4" evidence="9"/>
<dbReference type="GO" id="GO:0043138">
    <property type="term" value="F:3'-5' DNA helicase activity"/>
    <property type="evidence" value="ECO:0007669"/>
    <property type="project" value="UniProtKB-EC"/>
</dbReference>
<dbReference type="GO" id="GO:0005737">
    <property type="term" value="C:cytoplasm"/>
    <property type="evidence" value="ECO:0007669"/>
    <property type="project" value="TreeGrafter"/>
</dbReference>
<evidence type="ECO:0000259" key="12">
    <source>
        <dbReference type="PROSITE" id="PS51194"/>
    </source>
</evidence>
<dbReference type="Pfam" id="PF00270">
    <property type="entry name" value="DEAD"/>
    <property type="match status" value="1"/>
</dbReference>
<dbReference type="NCBIfam" id="TIGR00614">
    <property type="entry name" value="recQ_fam"/>
    <property type="match status" value="1"/>
</dbReference>
<dbReference type="STRING" id="1602171.ST44_04975"/>
<dbReference type="Gene3D" id="3.40.50.300">
    <property type="entry name" value="P-loop containing nucleotide triphosphate hydrolases"/>
    <property type="match status" value="4"/>
</dbReference>
<feature type="domain" description="UvrD-like helicase ATP-binding" evidence="13">
    <location>
        <begin position="1113"/>
        <end position="1554"/>
    </location>
</feature>
<dbReference type="GO" id="GO:0043590">
    <property type="term" value="C:bacterial nucleoid"/>
    <property type="evidence" value="ECO:0007669"/>
    <property type="project" value="TreeGrafter"/>
</dbReference>
<evidence type="ECO:0000313" key="14">
    <source>
        <dbReference type="EMBL" id="KIP63087.1"/>
    </source>
</evidence>
<dbReference type="SUPFAM" id="SSF52540">
    <property type="entry name" value="P-loop containing nucleoside triphosphate hydrolases"/>
    <property type="match status" value="2"/>
</dbReference>
<dbReference type="Pfam" id="PF00271">
    <property type="entry name" value="Helicase_C"/>
    <property type="match status" value="1"/>
</dbReference>
<dbReference type="SMART" id="SM00487">
    <property type="entry name" value="DEXDc"/>
    <property type="match status" value="1"/>
</dbReference>
<dbReference type="PROSITE" id="PS51192">
    <property type="entry name" value="HELICASE_ATP_BIND_1"/>
    <property type="match status" value="1"/>
</dbReference>
<dbReference type="InterPro" id="IPR001650">
    <property type="entry name" value="Helicase_C-like"/>
</dbReference>
<evidence type="ECO:0000256" key="6">
    <source>
        <dbReference type="ARBA" id="ARBA00023125"/>
    </source>
</evidence>
<evidence type="ECO:0000256" key="4">
    <source>
        <dbReference type="ARBA" id="ARBA00022806"/>
    </source>
</evidence>
<evidence type="ECO:0000256" key="3">
    <source>
        <dbReference type="ARBA" id="ARBA00022801"/>
    </source>
</evidence>
<evidence type="ECO:0000256" key="8">
    <source>
        <dbReference type="ARBA" id="ARBA00034617"/>
    </source>
</evidence>
<comment type="catalytic activity">
    <reaction evidence="8">
        <text>Couples ATP hydrolysis with the unwinding of duplex DNA by translocating in the 3'-5' direction.</text>
        <dbReference type="EC" id="5.6.2.4"/>
    </reaction>
</comment>
<dbReference type="InterPro" id="IPR027417">
    <property type="entry name" value="P-loop_NTPase"/>
</dbReference>
<dbReference type="EMBL" id="JXQK01000048">
    <property type="protein sequence ID" value="KIP63087.1"/>
    <property type="molecule type" value="Genomic_DNA"/>
</dbReference>
<dbReference type="CDD" id="cd17932">
    <property type="entry name" value="DEXQc_UvrD"/>
    <property type="match status" value="1"/>
</dbReference>
<feature type="binding site" evidence="10">
    <location>
        <begin position="1134"/>
        <end position="1141"/>
    </location>
    <ligand>
        <name>ATP</name>
        <dbReference type="ChEBI" id="CHEBI:30616"/>
    </ligand>
</feature>
<dbReference type="InterPro" id="IPR014017">
    <property type="entry name" value="DNA_helicase_UvrD-like_C"/>
</dbReference>
<dbReference type="GO" id="GO:0006310">
    <property type="term" value="P:DNA recombination"/>
    <property type="evidence" value="ECO:0007669"/>
    <property type="project" value="InterPro"/>
</dbReference>
<name>A0A0D0IWQ5_9BACT</name>
<dbReference type="RefSeq" id="WP_042518621.1">
    <property type="nucleotide sequence ID" value="NZ_JXQK01000048.1"/>
</dbReference>
<organism evidence="14 15">
    <name type="scientific">Prevotella pectinovora</name>
    <dbReference type="NCBI Taxonomy" id="1602169"/>
    <lineage>
        <taxon>Bacteria</taxon>
        <taxon>Pseudomonadati</taxon>
        <taxon>Bacteroidota</taxon>
        <taxon>Bacteroidia</taxon>
        <taxon>Bacteroidales</taxon>
        <taxon>Prevotellaceae</taxon>
        <taxon>Prevotella</taxon>
    </lineage>
</organism>
<keyword evidence="3 10" id="KW-0378">Hydrolase</keyword>
<protein>
    <recommendedName>
        <fullName evidence="9">DNA 3'-5' helicase</fullName>
        <ecNumber evidence="9">5.6.2.4</ecNumber>
    </recommendedName>
</protein>
<dbReference type="PANTHER" id="PTHR13710">
    <property type="entry name" value="DNA HELICASE RECQ FAMILY MEMBER"/>
    <property type="match status" value="1"/>
</dbReference>
<dbReference type="InterPro" id="IPR027785">
    <property type="entry name" value="UvrD-like_helicase_C"/>
</dbReference>
<evidence type="ECO:0000256" key="9">
    <source>
        <dbReference type="ARBA" id="ARBA00034808"/>
    </source>
</evidence>
<dbReference type="InterPro" id="IPR014016">
    <property type="entry name" value="UvrD-like_ATP-bd"/>
</dbReference>
<dbReference type="Proteomes" id="UP000032046">
    <property type="component" value="Unassembled WGS sequence"/>
</dbReference>
<dbReference type="InterPro" id="IPR014001">
    <property type="entry name" value="Helicase_ATP-bd"/>
</dbReference>
<dbReference type="GO" id="GO:0009378">
    <property type="term" value="F:four-way junction helicase activity"/>
    <property type="evidence" value="ECO:0007669"/>
    <property type="project" value="TreeGrafter"/>
</dbReference>
<dbReference type="PROSITE" id="PS51194">
    <property type="entry name" value="HELICASE_CTER"/>
    <property type="match status" value="1"/>
</dbReference>
<accession>A0A0D0IWQ5</accession>
<evidence type="ECO:0000259" key="13">
    <source>
        <dbReference type="PROSITE" id="PS51198"/>
    </source>
</evidence>
<dbReference type="GO" id="GO:0005524">
    <property type="term" value="F:ATP binding"/>
    <property type="evidence" value="ECO:0007669"/>
    <property type="project" value="UniProtKB-UniRule"/>
</dbReference>
<dbReference type="GO" id="GO:0016787">
    <property type="term" value="F:hydrolase activity"/>
    <property type="evidence" value="ECO:0007669"/>
    <property type="project" value="UniProtKB-UniRule"/>
</dbReference>
<evidence type="ECO:0000256" key="2">
    <source>
        <dbReference type="ARBA" id="ARBA00022741"/>
    </source>
</evidence>
<keyword evidence="4 10" id="KW-0347">Helicase</keyword>
<dbReference type="Pfam" id="PF13245">
    <property type="entry name" value="AAA_19"/>
    <property type="match status" value="1"/>
</dbReference>
<evidence type="ECO:0000256" key="5">
    <source>
        <dbReference type="ARBA" id="ARBA00022840"/>
    </source>
</evidence>
<keyword evidence="7" id="KW-0413">Isomerase</keyword>
<evidence type="ECO:0000256" key="7">
    <source>
        <dbReference type="ARBA" id="ARBA00023235"/>
    </source>
</evidence>
<dbReference type="PROSITE" id="PS51198">
    <property type="entry name" value="UVRD_HELICASE_ATP_BIND"/>
    <property type="match status" value="1"/>
</dbReference>
<evidence type="ECO:0000313" key="15">
    <source>
        <dbReference type="Proteomes" id="UP000032046"/>
    </source>
</evidence>
<keyword evidence="2 10" id="KW-0547">Nucleotide-binding</keyword>
<keyword evidence="5 10" id="KW-0067">ATP-binding</keyword>
<gene>
    <name evidence="14" type="ORF">ST44_04975</name>
</gene>
<dbReference type="PANTHER" id="PTHR13710:SF105">
    <property type="entry name" value="ATP-DEPENDENT DNA HELICASE Q1"/>
    <property type="match status" value="1"/>
</dbReference>
<evidence type="ECO:0000259" key="11">
    <source>
        <dbReference type="PROSITE" id="PS51192"/>
    </source>
</evidence>
<dbReference type="GO" id="GO:0006281">
    <property type="term" value="P:DNA repair"/>
    <property type="evidence" value="ECO:0007669"/>
    <property type="project" value="TreeGrafter"/>
</dbReference>
<keyword evidence="15" id="KW-1185">Reference proteome</keyword>